<evidence type="ECO:0000256" key="1">
    <source>
        <dbReference type="ARBA" id="ARBA00001946"/>
    </source>
</evidence>
<comment type="subcellular location">
    <subcellularLocation>
        <location evidence="2">Host cell membrane</location>
    </subcellularLocation>
    <subcellularLocation>
        <location evidence="20">Host cytoplasm</location>
        <location evidence="20">Host cytosol</location>
    </subcellularLocation>
    <subcellularLocation>
        <location evidence="3">Secreted</location>
    </subcellularLocation>
</comment>
<dbReference type="GO" id="GO:0020002">
    <property type="term" value="C:host cell plasma membrane"/>
    <property type="evidence" value="ECO:0007669"/>
    <property type="project" value="UniProtKB-SubCell"/>
</dbReference>
<keyword evidence="17" id="KW-0446">Lipid-binding</keyword>
<keyword evidence="23" id="KW-1185">Reference proteome</keyword>
<dbReference type="GO" id="GO:0046872">
    <property type="term" value="F:metal ion binding"/>
    <property type="evidence" value="ECO:0007669"/>
    <property type="project" value="UniProtKB-KW"/>
</dbReference>
<keyword evidence="10" id="KW-0677">Repeat</keyword>
<proteinExistence type="predicted"/>
<keyword evidence="13" id="KW-0068">Autocatalytic cleavage</keyword>
<keyword evidence="6" id="KW-0800">Toxin</keyword>
<dbReference type="Gene3D" id="3.90.550.20">
    <property type="match status" value="1"/>
</dbReference>
<dbReference type="InterPro" id="IPR024770">
    <property type="entry name" value="TcdA/TcdB_cat"/>
</dbReference>
<keyword evidence="5" id="KW-0964">Secreted</keyword>
<dbReference type="RefSeq" id="WP_119797495.1">
    <property type="nucleotide sequence ID" value="NZ_CP021659.1"/>
</dbReference>
<reference evidence="22 23" key="1">
    <citation type="submission" date="2017-05" db="EMBL/GenBank/DDBJ databases">
        <title>Genome sequence of Candidatus Fukatsuia symbiotica and Candidatus Hamiltonella defensa from Acyrthosiphon pisum strain 5D.</title>
        <authorList>
            <person name="Patel V.A."/>
            <person name="Chevignon G."/>
            <person name="Russell J.A."/>
            <person name="Oliver K.M."/>
        </authorList>
    </citation>
    <scope>NUCLEOTIDE SEQUENCE [LARGE SCALE GENOMIC DNA]</scope>
    <source>
        <strain evidence="22 23">5D</strain>
    </source>
</reference>
<dbReference type="GO" id="GO:0008289">
    <property type="term" value="F:lipid binding"/>
    <property type="evidence" value="ECO:0007669"/>
    <property type="project" value="UniProtKB-KW"/>
</dbReference>
<keyword evidence="12" id="KW-0788">Thiol protease</keyword>
<keyword evidence="15" id="KW-1043">Host membrane</keyword>
<evidence type="ECO:0000256" key="5">
    <source>
        <dbReference type="ARBA" id="ARBA00022525"/>
    </source>
</evidence>
<dbReference type="InterPro" id="IPR024769">
    <property type="entry name" value="TcdA/TcdB_pore_forming"/>
</dbReference>
<organism evidence="22 23">
    <name type="scientific">Candidatus Fukatsuia symbiotica</name>
    <dbReference type="NCBI Taxonomy" id="1878942"/>
    <lineage>
        <taxon>Bacteria</taxon>
        <taxon>Pseudomonadati</taxon>
        <taxon>Pseudomonadota</taxon>
        <taxon>Gammaproteobacteria</taxon>
        <taxon>Enterobacterales</taxon>
        <taxon>Yersiniaceae</taxon>
        <taxon>Candidatus Fukatsuia</taxon>
    </lineage>
</organism>
<name>A0A2U8I5X8_9GAMM</name>
<evidence type="ECO:0000256" key="4">
    <source>
        <dbReference type="ARBA" id="ARBA00022511"/>
    </source>
</evidence>
<evidence type="ECO:0000313" key="22">
    <source>
        <dbReference type="EMBL" id="AWK14552.1"/>
    </source>
</evidence>
<dbReference type="Gene3D" id="3.40.50.11050">
    <property type="match status" value="1"/>
</dbReference>
<dbReference type="InterPro" id="IPR038383">
    <property type="entry name" value="CPD_dom_sf"/>
</dbReference>
<evidence type="ECO:0000256" key="16">
    <source>
        <dbReference type="ARBA" id="ARBA00023026"/>
    </source>
</evidence>
<keyword evidence="9" id="KW-0479">Metal-binding</keyword>
<dbReference type="OrthoDB" id="5489595at2"/>
<dbReference type="PROSITE" id="PS51771">
    <property type="entry name" value="CGT_MARTX_CPD"/>
    <property type="match status" value="1"/>
</dbReference>
<comment type="cofactor">
    <cofactor evidence="1">
        <name>Mg(2+)</name>
        <dbReference type="ChEBI" id="CHEBI:18420"/>
    </cofactor>
</comment>
<dbReference type="Pfam" id="PF12919">
    <property type="entry name" value="TcdA_TcdB"/>
    <property type="match status" value="1"/>
</dbReference>
<sequence length="2505" mass="285367">MEYKNVAMQLENITVDQTEYNKENGNYHKFIQARNNYLSLTKPISSLEETKLLFKMLDCLDKWIVIHNKKGEKRYNAFLSNILLARKNALMTRVPKILHFVCLCEITDIQRDYINLWIQTNPDYAIRVHVDEYAVLAKELAVRIQKQASKEVLNDSRNTFPTTLFRWQNEAFSYVKKNIKTNMGDGKPSFDNCVKAYCQNRRLGSAEELEEIGYANRMGMGAAHRNLQKANPKTDIKLITSGEALVPWSSHYLTELVLRGNMVTASDILGLERLQKDGGIYLATNLLPAINEKLFYVGHQNLIQTTVQDPKGTQSVAAITSLILDELVKTDQSPNQIPARAKLIKDYPIYSIVPKKRAKIEQVIKDALKKQIPLFKRLGDVKVDPFFQCSYADGNINAVAVQKFSDRQDNPFITQLLANFAKTYKIIEDYNHHGLDTTVRTLWHPIIPKITEDVQRAGLHISAKAVLYYRWDIFNQYPQTSPELLGTPAYDLTYSQLLQEALDAQGDQVFPTNPYTFQKRYTPSFSAVNLLTEEVARSHLMGPMHYLKPFANAPQYGGQYIIQLYNDEISKKAAEFLYNQNRDVSDWYYYDEVKDQLVLQPATVATVNAGKYILWVGNGTSITTLHKLKIVGLLKAMLPISTSIEQLTLVACQRSAQGTQPLSIEGLYDAFDKPDRKIKVDHIVVQENLFTVDGMGRKWQGRLSTVGANHSVVTEIDWNRATENSREVIATRSTNGLTVSYATRPLSESRVIRNEVITLVDANQTIFGLGSVIEIPIIHPAKQVTWMKDPTKLDGWIDQTTIEGILGAMEQGVVVTVAESMALIAAMGKVDHEFIINDPNLSRIAAVMQALKQSLEIKTYADWYEILDFSCGKTAFNRLVNTLFPTSRARDQAFKRLQWRVRGKRITFFNLDLGKNDSAMAICKEMKSKTAIKAIFLGSLEALLLSNRQADKGNLPQLEWATRRLENLETNLSRLENSGQAPHSPLKRYYYSLWDPKFSLQQGQRITLKDYVNNDYIRRSQQLNWQGEPYPSLVTADNYVRKQTWKRINQETLQNNRLAPGEWVILFSTLQYNTLDEKYTISYLNTTNYKMVDVTTHNSIFAEMRIYLDKNAELIKQNYRLTGKKEPIARSLGRMGGVGGFANFDDSVVSIYRFLKHAIYAGSKEEDPAMKLYTQMSVAADINNLLSLTPTLAEGAERLAPSIAQSKWLSQRFPGTVNAFLGYSEKFYQSKTIQNLGEFTTAAGFIGAGISFLPNLYLLNTTNNDRQRSLAITRMAFDSVGVLFSAVSWKLMATTEGFFPLLLVIGASYGLSRLSEKVSQILGENIDNITTAQILGERFNQLKKGFERGGFAVVNHEVLVPLEGAVIKAIHLEEIRTPRVIFDEIGAQMRKKTDQGKDLIADSNDSAAYINLRELSGIAENQFITVANLPAAHQPALKTLILPWSPRAKINPSYAEADFVEWRNDAEFGAMRDFAAQDPHFIFEYHKSPDSFTPYFLPVLDEVEEFVGIDWMVINDLKYHYEKTDVNVYFGNHTYKVMAPGIKKDKKISESVCKNYLHYRLYGPEEGKATIFLVLNRGQADITIERSNPDITWIVNANHSYLPDMLARPTPGGYEIYDKDPDAQGEINVIAINVTQRNNTQFTFQVPLGVVTTNPTDSNRLIVREFNAKYFMFLLTPALIRQLDPDNKTKSMSPAMKESTLVKRYLQQMIKDKRFFPLYIPIQKFSLTGDEKSDQVYYSVHNEDFVHTKNQPGTLFENTRRSNVQTLFFSEEYAWFKGDLLIQEVSEGMEYLYCYRNLFWVSEIATNRLKHIYLPFCHLPDVLNSQNQAERQQIKFPSQSTINIINQPKDITRYINFEQRYRYQQPNGKQYLGIRYKIDTRYPEKGLIVTEIDNLPPEIQNQLIQNLDLNTLHHFMKLNIHAEISPLPHSKLDPSTGTGQNVKAIDNLKTDTLFSVGRGVIWPLQGSIVVKGHVDASLPDTVLNNPNEIISYAGTTTKIIDENVAVEGELQTSTKHYHFWCISDKHRNFLKLYSQQDTNPAIEMCLSDFNINNNQVLSIDNAIINTVNGLLYGLDDDHTILLAGIGQPWLLKQNNWWVYFKKHIDQLTERMEGLISLPPGQTKPIGIAPYLTLSGLLQSDGIKPLSAWYDFASKQFILCKNEENQQITYLQMDSKSKNGAWIVKIKDNHQKEIGYITSMTIDELSVCFHKIILKNATKIPSLMTLISRISATPLSFIQVSPERGVIKGTTTDGLLLYISRKNAEFKATLLAVTPVFTTAQAKKENLSAITPNSAIWQKTYRLTLQTELNQLIQYYFYFEVIRVMLANDQQGWYHADSNKLFLPFSTDGSGNVKIHNLNKYLGYDSKNHCAYFNSQEGEQWDLIKMDQNGGLAKRIVNKGILYQRTSFLLILDSGPVSVLDEDDYINVDVPALLIITPFNQAKYESFTFQIDKFSYAMIYLAHTNPGRLRCIMPNTPKKPLISQKAKRLVYLRDCRRKLVNVICFG</sequence>
<evidence type="ECO:0000256" key="12">
    <source>
        <dbReference type="ARBA" id="ARBA00022807"/>
    </source>
</evidence>
<feature type="domain" description="Peptidase C80" evidence="21">
    <location>
        <begin position="547"/>
        <end position="718"/>
    </location>
</feature>
<dbReference type="EMBL" id="CP021659">
    <property type="protein sequence ID" value="AWK14552.1"/>
    <property type="molecule type" value="Genomic_DNA"/>
</dbReference>
<evidence type="ECO:0000256" key="20">
    <source>
        <dbReference type="ARBA" id="ARBA00023586"/>
    </source>
</evidence>
<dbReference type="Pfam" id="PF12920">
    <property type="entry name" value="TcdA_TcdB_pore"/>
    <property type="match status" value="1"/>
</dbReference>
<evidence type="ECO:0000256" key="19">
    <source>
        <dbReference type="ARBA" id="ARBA00023200"/>
    </source>
</evidence>
<evidence type="ECO:0000313" key="23">
    <source>
        <dbReference type="Proteomes" id="UP000261875"/>
    </source>
</evidence>
<keyword evidence="7" id="KW-0645">Protease</keyword>
<dbReference type="InterPro" id="IPR020974">
    <property type="entry name" value="CPD_dom"/>
</dbReference>
<dbReference type="GO" id="GO:0016757">
    <property type="term" value="F:glycosyltransferase activity"/>
    <property type="evidence" value="ECO:0007669"/>
    <property type="project" value="InterPro"/>
</dbReference>
<evidence type="ECO:0000259" key="21">
    <source>
        <dbReference type="PROSITE" id="PS51771"/>
    </source>
</evidence>
<dbReference type="InterPro" id="IPR029044">
    <property type="entry name" value="Nucleotide-diphossugar_trans"/>
</dbReference>
<dbReference type="GO" id="GO:0044164">
    <property type="term" value="C:host cell cytosol"/>
    <property type="evidence" value="ECO:0007669"/>
    <property type="project" value="UniProtKB-SubCell"/>
</dbReference>
<keyword evidence="16" id="KW-0843">Virulence</keyword>
<evidence type="ECO:0000256" key="9">
    <source>
        <dbReference type="ARBA" id="ARBA00022723"/>
    </source>
</evidence>
<evidence type="ECO:0000256" key="13">
    <source>
        <dbReference type="ARBA" id="ARBA00022813"/>
    </source>
</evidence>
<gene>
    <name evidence="22" type="ORF">CCS41_08820</name>
</gene>
<evidence type="ECO:0000256" key="6">
    <source>
        <dbReference type="ARBA" id="ARBA00022656"/>
    </source>
</evidence>
<dbReference type="GO" id="GO:0008234">
    <property type="term" value="F:cysteine-type peptidase activity"/>
    <property type="evidence" value="ECO:0007669"/>
    <property type="project" value="UniProtKB-KW"/>
</dbReference>
<dbReference type="GO" id="GO:0005576">
    <property type="term" value="C:extracellular region"/>
    <property type="evidence" value="ECO:0007669"/>
    <property type="project" value="UniProtKB-SubCell"/>
</dbReference>
<dbReference type="SUPFAM" id="SSF53448">
    <property type="entry name" value="Nucleotide-diphospho-sugar transferases"/>
    <property type="match status" value="1"/>
</dbReference>
<evidence type="ECO:0000256" key="11">
    <source>
        <dbReference type="ARBA" id="ARBA00022801"/>
    </source>
</evidence>
<evidence type="ECO:0000256" key="7">
    <source>
        <dbReference type="ARBA" id="ARBA00022670"/>
    </source>
</evidence>
<keyword evidence="11" id="KW-0378">Hydrolase</keyword>
<dbReference type="Proteomes" id="UP000261875">
    <property type="component" value="Chromosome"/>
</dbReference>
<dbReference type="Pfam" id="PF11713">
    <property type="entry name" value="Peptidase_C80"/>
    <property type="match status" value="1"/>
</dbReference>
<evidence type="ECO:0000256" key="8">
    <source>
        <dbReference type="ARBA" id="ARBA00022679"/>
    </source>
</evidence>
<keyword evidence="19" id="KW-1035">Host cytoplasm</keyword>
<keyword evidence="18" id="KW-0472">Membrane</keyword>
<evidence type="ECO:0000256" key="10">
    <source>
        <dbReference type="ARBA" id="ARBA00022737"/>
    </source>
</evidence>
<evidence type="ECO:0000256" key="17">
    <source>
        <dbReference type="ARBA" id="ARBA00023121"/>
    </source>
</evidence>
<keyword evidence="14" id="KW-0460">Magnesium</keyword>
<dbReference type="GO" id="GO:0090729">
    <property type="term" value="F:toxin activity"/>
    <property type="evidence" value="ECO:0007669"/>
    <property type="project" value="UniProtKB-KW"/>
</dbReference>
<evidence type="ECO:0000256" key="15">
    <source>
        <dbReference type="ARBA" id="ARBA00022870"/>
    </source>
</evidence>
<dbReference type="KEGG" id="fsm:CCS41_08820"/>
<accession>A0A2U8I5X8</accession>
<dbReference type="GO" id="GO:0006508">
    <property type="term" value="P:proteolysis"/>
    <property type="evidence" value="ECO:0007669"/>
    <property type="project" value="UniProtKB-KW"/>
</dbReference>
<keyword evidence="4" id="KW-1032">Host cell membrane</keyword>
<evidence type="ECO:0000256" key="2">
    <source>
        <dbReference type="ARBA" id="ARBA00004165"/>
    </source>
</evidence>
<evidence type="ECO:0000256" key="3">
    <source>
        <dbReference type="ARBA" id="ARBA00004613"/>
    </source>
</evidence>
<evidence type="ECO:0000256" key="18">
    <source>
        <dbReference type="ARBA" id="ARBA00023136"/>
    </source>
</evidence>
<keyword evidence="8" id="KW-0808">Transferase</keyword>
<evidence type="ECO:0000256" key="14">
    <source>
        <dbReference type="ARBA" id="ARBA00022842"/>
    </source>
</evidence>
<protein>
    <recommendedName>
        <fullName evidence="21">Peptidase C80 domain-containing protein</fullName>
    </recommendedName>
</protein>